<comment type="caution">
    <text evidence="2">The sequence shown here is derived from an EMBL/GenBank/DDBJ whole genome shotgun (WGS) entry which is preliminary data.</text>
</comment>
<accession>A0A8J3JML1</accession>
<gene>
    <name evidence="2" type="ORF">Cba03nite_28170</name>
</gene>
<dbReference type="Gene3D" id="1.20.1260.10">
    <property type="match status" value="1"/>
</dbReference>
<dbReference type="Pfam" id="PF03713">
    <property type="entry name" value="DUF305"/>
    <property type="match status" value="1"/>
</dbReference>
<reference evidence="2 3" key="1">
    <citation type="submission" date="2021-01" db="EMBL/GenBank/DDBJ databases">
        <title>Whole genome shotgun sequence of Catellatospora bangladeshensis NBRC 107357.</title>
        <authorList>
            <person name="Komaki H."/>
            <person name="Tamura T."/>
        </authorList>
    </citation>
    <scope>NUCLEOTIDE SEQUENCE [LARGE SCALE GENOMIC DNA]</scope>
    <source>
        <strain evidence="2 3">NBRC 107357</strain>
    </source>
</reference>
<dbReference type="PANTHER" id="PTHR36933:SF1">
    <property type="entry name" value="SLL0788 PROTEIN"/>
    <property type="match status" value="1"/>
</dbReference>
<dbReference type="RefSeq" id="WP_203745903.1">
    <property type="nucleotide sequence ID" value="NZ_BONF01000014.1"/>
</dbReference>
<keyword evidence="2" id="KW-0449">Lipoprotein</keyword>
<organism evidence="2 3">
    <name type="scientific">Catellatospora bangladeshensis</name>
    <dbReference type="NCBI Taxonomy" id="310355"/>
    <lineage>
        <taxon>Bacteria</taxon>
        <taxon>Bacillati</taxon>
        <taxon>Actinomycetota</taxon>
        <taxon>Actinomycetes</taxon>
        <taxon>Micromonosporales</taxon>
        <taxon>Micromonosporaceae</taxon>
        <taxon>Catellatospora</taxon>
    </lineage>
</organism>
<dbReference type="PANTHER" id="PTHR36933">
    <property type="entry name" value="SLL0788 PROTEIN"/>
    <property type="match status" value="1"/>
</dbReference>
<keyword evidence="3" id="KW-1185">Reference proteome</keyword>
<evidence type="ECO:0000313" key="3">
    <source>
        <dbReference type="Proteomes" id="UP000601223"/>
    </source>
</evidence>
<feature type="domain" description="DUF305" evidence="1">
    <location>
        <begin position="74"/>
        <end position="222"/>
    </location>
</feature>
<sequence>MLASRRIVVAAVAAAAAIGAAVLIGVAVSGGDGAGPAAVPTHRVVQPGAPGQSARTLSPEDVARLSAPPHNAADVAFMSRMIPHHAQALELTALVAGRSGRTEIAQLAERIEISQKDEIALMQAWLADRREPLPSAHANHVGHGGLMPGMLDQSDLTRLAQAKGAAFDRLFLDFMIRHHQGAVAMVNELYQAGGGIEPASDRLAREVNADQQIEIRRMQELLGKLPA</sequence>
<name>A0A8J3JML1_9ACTN</name>
<protein>
    <submittedName>
        <fullName evidence="2">Lipoprotein</fullName>
    </submittedName>
</protein>
<proteinExistence type="predicted"/>
<evidence type="ECO:0000313" key="2">
    <source>
        <dbReference type="EMBL" id="GIF81468.1"/>
    </source>
</evidence>
<evidence type="ECO:0000259" key="1">
    <source>
        <dbReference type="Pfam" id="PF03713"/>
    </source>
</evidence>
<dbReference type="EMBL" id="BONF01000014">
    <property type="protein sequence ID" value="GIF81468.1"/>
    <property type="molecule type" value="Genomic_DNA"/>
</dbReference>
<dbReference type="InterPro" id="IPR005183">
    <property type="entry name" value="DUF305_CopM-like"/>
</dbReference>
<dbReference type="Proteomes" id="UP000601223">
    <property type="component" value="Unassembled WGS sequence"/>
</dbReference>
<dbReference type="AlphaFoldDB" id="A0A8J3JML1"/>
<dbReference type="InterPro" id="IPR012347">
    <property type="entry name" value="Ferritin-like"/>
</dbReference>